<dbReference type="RefSeq" id="WP_055512026.1">
    <property type="nucleotide sequence ID" value="NZ_AP023440.1"/>
</dbReference>
<keyword evidence="6" id="KW-1185">Reference proteome</keyword>
<evidence type="ECO:0000256" key="3">
    <source>
        <dbReference type="ARBA" id="ARBA00022905"/>
    </source>
</evidence>
<sequence length="109" mass="12219">MPSVKPTRSDRRAADRRRTATTSSSRPKLTSHVRLRFDAAREQHVLLGPESVMVLNPTGADILSLCDGRHTVAEIVATLQDRYDGVVDDEVRRFLDRLATKRCLEMSDG</sequence>
<keyword evidence="3" id="KW-0884">PQQ biosynthesis</keyword>
<protein>
    <submittedName>
        <fullName evidence="5">Pyrroloquinoline quinone biosynthesis protein PqqD</fullName>
    </submittedName>
</protein>
<dbReference type="UniPathway" id="UPA00539"/>
<dbReference type="NCBIfam" id="TIGR03859">
    <property type="entry name" value="PQQ_PqqD"/>
    <property type="match status" value="1"/>
</dbReference>
<dbReference type="GO" id="GO:0018189">
    <property type="term" value="P:pyrroloquinoline quinone biosynthetic process"/>
    <property type="evidence" value="ECO:0007669"/>
    <property type="project" value="UniProtKB-UniPathway"/>
</dbReference>
<accession>A0A7G1NXT6</accession>
<dbReference type="OrthoDB" id="7995890at2"/>
<feature type="compositionally biased region" description="Basic and acidic residues" evidence="4">
    <location>
        <begin position="7"/>
        <end position="18"/>
    </location>
</feature>
<evidence type="ECO:0000313" key="5">
    <source>
        <dbReference type="EMBL" id="BCL26454.1"/>
    </source>
</evidence>
<name>A0A7G1NXT6_9ACTN</name>
<dbReference type="InterPro" id="IPR022479">
    <property type="entry name" value="PqqD_bac"/>
</dbReference>
<evidence type="ECO:0000256" key="4">
    <source>
        <dbReference type="SAM" id="MobiDB-lite"/>
    </source>
</evidence>
<gene>
    <name evidence="5" type="ORF">GCM10017557_13130</name>
</gene>
<dbReference type="InterPro" id="IPR008792">
    <property type="entry name" value="PQQD"/>
</dbReference>
<dbReference type="GO" id="GO:0048038">
    <property type="term" value="F:quinone binding"/>
    <property type="evidence" value="ECO:0007669"/>
    <property type="project" value="InterPro"/>
</dbReference>
<dbReference type="KEGG" id="sgm:GCM10017557_13130"/>
<dbReference type="InterPro" id="IPR041881">
    <property type="entry name" value="PqqD_sf"/>
</dbReference>
<organism evidence="5 6">
    <name type="scientific">Streptomyces aurantiacus</name>
    <dbReference type="NCBI Taxonomy" id="47760"/>
    <lineage>
        <taxon>Bacteria</taxon>
        <taxon>Bacillati</taxon>
        <taxon>Actinomycetota</taxon>
        <taxon>Actinomycetes</taxon>
        <taxon>Kitasatosporales</taxon>
        <taxon>Streptomycetaceae</taxon>
        <taxon>Streptomyces</taxon>
        <taxon>Streptomyces aurantiacus group</taxon>
    </lineage>
</organism>
<evidence type="ECO:0000256" key="2">
    <source>
        <dbReference type="ARBA" id="ARBA00011741"/>
    </source>
</evidence>
<dbReference type="Proteomes" id="UP000516444">
    <property type="component" value="Chromosome"/>
</dbReference>
<evidence type="ECO:0000313" key="6">
    <source>
        <dbReference type="Proteomes" id="UP000516444"/>
    </source>
</evidence>
<comment type="pathway">
    <text evidence="1">Cofactor biosynthesis; pyrroloquinoline quinone biosynthesis.</text>
</comment>
<dbReference type="EMBL" id="AP023440">
    <property type="protein sequence ID" value="BCL26454.1"/>
    <property type="molecule type" value="Genomic_DNA"/>
</dbReference>
<dbReference type="AlphaFoldDB" id="A0A7G1NXT6"/>
<evidence type="ECO:0000256" key="1">
    <source>
        <dbReference type="ARBA" id="ARBA00004886"/>
    </source>
</evidence>
<comment type="subunit">
    <text evidence="2">Monomer. Interacts with PqqE.</text>
</comment>
<reference evidence="5 6" key="1">
    <citation type="journal article" date="2014" name="Int. J. Syst. Evol. Microbiol.">
        <title>Complete genome sequence of Corynebacterium casei LMG S-19264T (=DSM 44701T), isolated from a smear-ripened cheese.</title>
        <authorList>
            <consortium name="US DOE Joint Genome Institute (JGI-PGF)"/>
            <person name="Walter F."/>
            <person name="Albersmeier A."/>
            <person name="Kalinowski J."/>
            <person name="Ruckert C."/>
        </authorList>
    </citation>
    <scope>NUCLEOTIDE SEQUENCE [LARGE SCALE GENOMIC DNA]</scope>
    <source>
        <strain evidence="5 6">JCM 4677</strain>
    </source>
</reference>
<dbReference type="Pfam" id="PF05402">
    <property type="entry name" value="PqqD"/>
    <property type="match status" value="1"/>
</dbReference>
<feature type="region of interest" description="Disordered" evidence="4">
    <location>
        <begin position="1"/>
        <end position="33"/>
    </location>
</feature>
<dbReference type="Gene3D" id="1.10.10.1150">
    <property type="entry name" value="Coenzyme PQQ synthesis protein D (PqqD)"/>
    <property type="match status" value="1"/>
</dbReference>
<proteinExistence type="predicted"/>